<proteinExistence type="predicted"/>
<keyword evidence="5" id="KW-1185">Reference proteome</keyword>
<dbReference type="Pfam" id="PF13786">
    <property type="entry name" value="DUF4179"/>
    <property type="match status" value="1"/>
</dbReference>
<organism evidence="4 5">
    <name type="scientific">Clostridium tertium</name>
    <dbReference type="NCBI Taxonomy" id="1559"/>
    <lineage>
        <taxon>Bacteria</taxon>
        <taxon>Bacillati</taxon>
        <taxon>Bacillota</taxon>
        <taxon>Clostridia</taxon>
        <taxon>Eubacteriales</taxon>
        <taxon>Clostridiaceae</taxon>
        <taxon>Clostridium</taxon>
    </lineage>
</organism>
<dbReference type="RefSeq" id="WP_008677171.1">
    <property type="nucleotide sequence ID" value="NZ_CABKOG010000003.1"/>
</dbReference>
<reference evidence="4" key="1">
    <citation type="submission" date="2022-05" db="EMBL/GenBank/DDBJ databases">
        <title>Draft genome sequence of Clostridium tertium strain CP3 isolated from Peru.</title>
        <authorList>
            <person name="Hurtado R."/>
            <person name="Lima L."/>
            <person name="Sousa T."/>
            <person name="Jaiswal A.K."/>
            <person name="Tiwari S."/>
            <person name="Maturrano L."/>
            <person name="Brenig B."/>
            <person name="Azevedo V."/>
        </authorList>
    </citation>
    <scope>NUCLEOTIDE SEQUENCE</scope>
    <source>
        <strain evidence="4">CP3</strain>
    </source>
</reference>
<evidence type="ECO:0000259" key="3">
    <source>
        <dbReference type="Pfam" id="PF18705"/>
    </source>
</evidence>
<keyword evidence="1" id="KW-0812">Transmembrane</keyword>
<comment type="caution">
    <text evidence="4">The sequence shown here is derived from an EMBL/GenBank/DDBJ whole genome shotgun (WGS) entry which is preliminary data.</text>
</comment>
<dbReference type="Gene3D" id="2.60.40.1630">
    <property type="entry name" value="bacillus anthracis domain"/>
    <property type="match status" value="1"/>
</dbReference>
<dbReference type="Proteomes" id="UP001141183">
    <property type="component" value="Unassembled WGS sequence"/>
</dbReference>
<evidence type="ECO:0000313" key="5">
    <source>
        <dbReference type="Proteomes" id="UP001141183"/>
    </source>
</evidence>
<evidence type="ECO:0000313" key="4">
    <source>
        <dbReference type="EMBL" id="MDC4241429.1"/>
    </source>
</evidence>
<dbReference type="EMBL" id="JAMRYU010000015">
    <property type="protein sequence ID" value="MDC4241429.1"/>
    <property type="molecule type" value="Genomic_DNA"/>
</dbReference>
<sequence>MNNYENDKFNKVIKDKVNDIKIDIPDTLKNNILKTLDELPERKIKKKSKLKNISKVAAIIIVGILTLNTFMPAYAESLPIIGATFKSINDAIGVGDQYIKGAKDINITKKYEDITMTIKNIYYDGVELAIAYELKSESGFDDKPIIFPIIKSGFKNINYKNEENDGEFIDENTYVGLASYAFTENELSDKAKIEFIVNDLYGNWVGSYPKKLKFKFSIDSKDMGKEEYEVNKEIKYDDSMFKINELITSKLNTIIYLDTDIELLKDTENNSENFWEKYTLKFFIQDDKGLPLSMIGGSGRGKNVNDERVKGNYYWRYEGIPEETKSMTIIPVISKSDYSRELMMKKINRNGETAIKIGDEQEYIIKNIEFKEDKTVIEVKVKKYIYRLENLEVEIWDEDKINKYKNSNNGQEEDWYKDTMDIEILETKFNGIDDGYNFTLTLPALDKNKEYFITKMSSGDKILEEEKITINLDK</sequence>
<dbReference type="Gene3D" id="2.60.40.1640">
    <property type="entry name" value="Conserved domain protein"/>
    <property type="match status" value="1"/>
</dbReference>
<dbReference type="AlphaFoldDB" id="A0A9X3XPP4"/>
<keyword evidence="1" id="KW-1133">Transmembrane helix</keyword>
<gene>
    <name evidence="4" type="ORF">NE398_14825</name>
</gene>
<accession>A0A9X3XPP4</accession>
<dbReference type="InterPro" id="IPR025436">
    <property type="entry name" value="DUF4179"/>
</dbReference>
<feature type="domain" description="DUF5643" evidence="3">
    <location>
        <begin position="226"/>
        <end position="346"/>
    </location>
</feature>
<dbReference type="Pfam" id="PF18705">
    <property type="entry name" value="DUF5643"/>
    <property type="match status" value="1"/>
</dbReference>
<feature type="transmembrane region" description="Helical" evidence="1">
    <location>
        <begin position="52"/>
        <end position="71"/>
    </location>
</feature>
<evidence type="ECO:0000256" key="1">
    <source>
        <dbReference type="SAM" id="Phobius"/>
    </source>
</evidence>
<keyword evidence="1" id="KW-0472">Membrane</keyword>
<dbReference type="InterPro" id="IPR040680">
    <property type="entry name" value="DUF5643"/>
</dbReference>
<protein>
    <submittedName>
        <fullName evidence="4">DUF4179 domain-containing protein</fullName>
    </submittedName>
</protein>
<name>A0A9X3XPP4_9CLOT</name>
<feature type="domain" description="DUF4179" evidence="2">
    <location>
        <begin position="45"/>
        <end position="136"/>
    </location>
</feature>
<evidence type="ECO:0000259" key="2">
    <source>
        <dbReference type="Pfam" id="PF13786"/>
    </source>
</evidence>